<gene>
    <name evidence="1" type="ORF">ALEPTO_LOCUS320</name>
</gene>
<dbReference type="AlphaFoldDB" id="A0A9N8YQY2"/>
<evidence type="ECO:0000313" key="1">
    <source>
        <dbReference type="EMBL" id="CAG8441185.1"/>
    </source>
</evidence>
<protein>
    <submittedName>
        <fullName evidence="1">13846_t:CDS:1</fullName>
    </submittedName>
</protein>
<name>A0A9N8YQY2_9GLOM</name>
<dbReference type="OrthoDB" id="10338456at2759"/>
<sequence length="236" mass="26672">MSDISTKPTLPSNTTYFISLKNQAPDRTISFAIYQELPNLPPGFQIIAWLQADVPPDAESVVTFNRGEYNVAVVDYHDETGVGLYKSSQILFAKIGQIWELIEKKGVQQYNKENVISTNKQEITISLHEANLAIGESNKIAIVHKKIKKDDSTTFKLPNQYYVGIFYDLVIGQGISSDICHLSKRLDLNTETNHYIVTAKFDIVTSKLSLEIESGERFEIPKEDNDNDRNEKVSKL</sequence>
<organism evidence="1 2">
    <name type="scientific">Ambispora leptoticha</name>
    <dbReference type="NCBI Taxonomy" id="144679"/>
    <lineage>
        <taxon>Eukaryota</taxon>
        <taxon>Fungi</taxon>
        <taxon>Fungi incertae sedis</taxon>
        <taxon>Mucoromycota</taxon>
        <taxon>Glomeromycotina</taxon>
        <taxon>Glomeromycetes</taxon>
        <taxon>Archaeosporales</taxon>
        <taxon>Ambisporaceae</taxon>
        <taxon>Ambispora</taxon>
    </lineage>
</organism>
<keyword evidence="2" id="KW-1185">Reference proteome</keyword>
<dbReference type="EMBL" id="CAJVPS010000018">
    <property type="protein sequence ID" value="CAG8441185.1"/>
    <property type="molecule type" value="Genomic_DNA"/>
</dbReference>
<proteinExistence type="predicted"/>
<evidence type="ECO:0000313" key="2">
    <source>
        <dbReference type="Proteomes" id="UP000789508"/>
    </source>
</evidence>
<comment type="caution">
    <text evidence="1">The sequence shown here is derived from an EMBL/GenBank/DDBJ whole genome shotgun (WGS) entry which is preliminary data.</text>
</comment>
<reference evidence="1" key="1">
    <citation type="submission" date="2021-06" db="EMBL/GenBank/DDBJ databases">
        <authorList>
            <person name="Kallberg Y."/>
            <person name="Tangrot J."/>
            <person name="Rosling A."/>
        </authorList>
    </citation>
    <scope>NUCLEOTIDE SEQUENCE</scope>
    <source>
        <strain evidence="1">FL130A</strain>
    </source>
</reference>
<accession>A0A9N8YQY2</accession>
<dbReference type="Proteomes" id="UP000789508">
    <property type="component" value="Unassembled WGS sequence"/>
</dbReference>